<dbReference type="InterPro" id="IPR050268">
    <property type="entry name" value="NADH-dep_flavin_reductase"/>
</dbReference>
<feature type="domain" description="Flavin reductase like" evidence="3">
    <location>
        <begin position="16"/>
        <end position="160"/>
    </location>
</feature>
<dbReference type="PANTHER" id="PTHR30466:SF11">
    <property type="entry name" value="FLAVIN-DEPENDENT MONOOXYGENASE, REDUCTASE SUBUNIT HSAB"/>
    <property type="match status" value="1"/>
</dbReference>
<keyword evidence="4" id="KW-0614">Plasmid</keyword>
<dbReference type="Gene3D" id="2.30.110.10">
    <property type="entry name" value="Electron Transport, Fmn-binding Protein, Chain A"/>
    <property type="match status" value="1"/>
</dbReference>
<dbReference type="GO" id="GO:0042602">
    <property type="term" value="F:riboflavin reductase (NADPH) activity"/>
    <property type="evidence" value="ECO:0007669"/>
    <property type="project" value="TreeGrafter"/>
</dbReference>
<dbReference type="GO" id="GO:0010181">
    <property type="term" value="F:FMN binding"/>
    <property type="evidence" value="ECO:0007669"/>
    <property type="project" value="InterPro"/>
</dbReference>
<dbReference type="InterPro" id="IPR012349">
    <property type="entry name" value="Split_barrel_FMN-bd"/>
</dbReference>
<keyword evidence="2" id="KW-0560">Oxidoreductase</keyword>
<dbReference type="InterPro" id="IPR002563">
    <property type="entry name" value="Flavin_Rdtase-like_dom"/>
</dbReference>
<accession>A0A1B1KH74</accession>
<dbReference type="Proteomes" id="UP000186108">
    <property type="component" value="Plasmid pR1CP1"/>
</dbReference>
<evidence type="ECO:0000313" key="4">
    <source>
        <dbReference type="EMBL" id="ANS31957.1"/>
    </source>
</evidence>
<sequence length="164" mass="17596">MEWSMSVDQPTLRSFFGHIPSGVLAVAAVVDSQPVGMAVSSFTNVSIDPPLVTISIRNESETWPVLRQARSIGGSILAEKHTSVGTKLSKGLAHQRLSDVAFTVSDNDAIFINDAAAWFEGVSVSEIPAGDHSLVLVQVQRLATNADSMPLIFHKSKFAGVRHD</sequence>
<dbReference type="EMBL" id="CP009112">
    <property type="protein sequence ID" value="ANS31957.1"/>
    <property type="molecule type" value="Genomic_DNA"/>
</dbReference>
<evidence type="ECO:0000259" key="3">
    <source>
        <dbReference type="SMART" id="SM00903"/>
    </source>
</evidence>
<evidence type="ECO:0000256" key="1">
    <source>
        <dbReference type="ARBA" id="ARBA00008898"/>
    </source>
</evidence>
<comment type="similarity">
    <text evidence="1">Belongs to the non-flavoprotein flavin reductase family.</text>
</comment>
<evidence type="ECO:0000256" key="2">
    <source>
        <dbReference type="ARBA" id="ARBA00023002"/>
    </source>
</evidence>
<proteinExistence type="inferred from homology"/>
<dbReference type="PANTHER" id="PTHR30466">
    <property type="entry name" value="FLAVIN REDUCTASE"/>
    <property type="match status" value="1"/>
</dbReference>
<organism evidence="4 5">
    <name type="scientific">Rhodococcus opacus</name>
    <name type="common">Nocardia opaca</name>
    <dbReference type="NCBI Taxonomy" id="37919"/>
    <lineage>
        <taxon>Bacteria</taxon>
        <taxon>Bacillati</taxon>
        <taxon>Actinomycetota</taxon>
        <taxon>Actinomycetes</taxon>
        <taxon>Mycobacteriales</taxon>
        <taxon>Nocardiaceae</taxon>
        <taxon>Rhodococcus</taxon>
    </lineage>
</organism>
<dbReference type="SUPFAM" id="SSF50475">
    <property type="entry name" value="FMN-binding split barrel"/>
    <property type="match status" value="1"/>
</dbReference>
<dbReference type="Pfam" id="PF01613">
    <property type="entry name" value="Flavin_Reduct"/>
    <property type="match status" value="1"/>
</dbReference>
<gene>
    <name evidence="4" type="ORF">R1CP_36755</name>
</gene>
<name>A0A1B1KH74_RHOOP</name>
<dbReference type="SMART" id="SM00903">
    <property type="entry name" value="Flavin_Reduct"/>
    <property type="match status" value="1"/>
</dbReference>
<protein>
    <recommendedName>
        <fullName evidence="3">Flavin reductase like domain-containing protein</fullName>
    </recommendedName>
</protein>
<geneLocation type="plasmid" evidence="5">
    <name>pr1cp1</name>
</geneLocation>
<dbReference type="AlphaFoldDB" id="A0A1B1KH74"/>
<evidence type="ECO:0000313" key="5">
    <source>
        <dbReference type="Proteomes" id="UP000186108"/>
    </source>
</evidence>
<reference evidence="4 5" key="1">
    <citation type="submission" date="2014-07" db="EMBL/GenBank/DDBJ databases">
        <authorList>
            <person name="Zhang J.E."/>
            <person name="Yang H."/>
            <person name="Guo J."/>
            <person name="Deng Z."/>
            <person name="Luo H."/>
            <person name="Luo M."/>
            <person name="Zhao B."/>
        </authorList>
    </citation>
    <scope>NUCLEOTIDE SEQUENCE [LARGE SCALE GENOMIC DNA]</scope>
    <source>
        <strain evidence="4 5">1CP</strain>
        <plasmid evidence="5">Plasmid pr1cp1</plasmid>
    </source>
</reference>